<keyword evidence="4" id="KW-1185">Reference proteome</keyword>
<dbReference type="RefSeq" id="WP_184171866.1">
    <property type="nucleotide sequence ID" value="NZ_JACHGF010000002.1"/>
</dbReference>
<gene>
    <name evidence="3" type="ORF">HNQ92_001035</name>
</gene>
<feature type="chain" id="PRO_5032595414" description="3-keto-alpha-glucoside-1,2-lyase/3-keto-2-hydroxy-glucal hydratase domain-containing protein" evidence="1">
    <location>
        <begin position="22"/>
        <end position="225"/>
    </location>
</feature>
<dbReference type="Proteomes" id="UP000557307">
    <property type="component" value="Unassembled WGS sequence"/>
</dbReference>
<evidence type="ECO:0000256" key="1">
    <source>
        <dbReference type="SAM" id="SignalP"/>
    </source>
</evidence>
<dbReference type="Pfam" id="PF06439">
    <property type="entry name" value="3keto-disac_hyd"/>
    <property type="match status" value="1"/>
</dbReference>
<evidence type="ECO:0000313" key="4">
    <source>
        <dbReference type="Proteomes" id="UP000557307"/>
    </source>
</evidence>
<dbReference type="Gene3D" id="2.60.120.560">
    <property type="entry name" value="Exo-inulinase, domain 1"/>
    <property type="match status" value="1"/>
</dbReference>
<feature type="domain" description="3-keto-alpha-glucoside-1,2-lyase/3-keto-2-hydroxy-glucal hydratase" evidence="2">
    <location>
        <begin position="61"/>
        <end position="221"/>
    </location>
</feature>
<sequence>MKRTLFALVSCLLLGTAHLNAQHVKLTYNTLDPVQVSMSFEKVQGRQAVRVVKDSTVKEFDEPTFVRVKGIDFANGTIEVKVLSRLLPTAPDFARGFIGIAFRIDERNSTYESMYLRPTNARADDQVRRNHSIQYYAYPDFKFDRLRKEAPEAYESYADMALNEWITLKIVVKGKQAQLYLNGNKQPSLVVHDLKQQADASGAIGLWVDVGTEGYFSDLKITRNN</sequence>
<accession>A0A840TTA7</accession>
<dbReference type="AlphaFoldDB" id="A0A840TTA7"/>
<reference evidence="3 4" key="1">
    <citation type="submission" date="2020-08" db="EMBL/GenBank/DDBJ databases">
        <title>Genomic Encyclopedia of Type Strains, Phase IV (KMG-IV): sequencing the most valuable type-strain genomes for metagenomic binning, comparative biology and taxonomic classification.</title>
        <authorList>
            <person name="Goeker M."/>
        </authorList>
    </citation>
    <scope>NUCLEOTIDE SEQUENCE [LARGE SCALE GENOMIC DNA]</scope>
    <source>
        <strain evidence="3 4">DSM 105074</strain>
    </source>
</reference>
<feature type="signal peptide" evidence="1">
    <location>
        <begin position="1"/>
        <end position="21"/>
    </location>
</feature>
<name>A0A840TTA7_9BACT</name>
<comment type="caution">
    <text evidence="3">The sequence shown here is derived from an EMBL/GenBank/DDBJ whole genome shotgun (WGS) entry which is preliminary data.</text>
</comment>
<protein>
    <recommendedName>
        <fullName evidence="2">3-keto-alpha-glucoside-1,2-lyase/3-keto-2-hydroxy-glucal hydratase domain-containing protein</fullName>
    </recommendedName>
</protein>
<evidence type="ECO:0000313" key="3">
    <source>
        <dbReference type="EMBL" id="MBB5282909.1"/>
    </source>
</evidence>
<proteinExistence type="predicted"/>
<organism evidence="3 4">
    <name type="scientific">Rhabdobacter roseus</name>
    <dbReference type="NCBI Taxonomy" id="1655419"/>
    <lineage>
        <taxon>Bacteria</taxon>
        <taxon>Pseudomonadati</taxon>
        <taxon>Bacteroidota</taxon>
        <taxon>Cytophagia</taxon>
        <taxon>Cytophagales</taxon>
        <taxon>Cytophagaceae</taxon>
        <taxon>Rhabdobacter</taxon>
    </lineage>
</organism>
<dbReference type="EMBL" id="JACHGF010000002">
    <property type="protein sequence ID" value="MBB5282909.1"/>
    <property type="molecule type" value="Genomic_DNA"/>
</dbReference>
<dbReference type="InterPro" id="IPR010496">
    <property type="entry name" value="AL/BT2_dom"/>
</dbReference>
<keyword evidence="1" id="KW-0732">Signal</keyword>
<dbReference type="GO" id="GO:0016787">
    <property type="term" value="F:hydrolase activity"/>
    <property type="evidence" value="ECO:0007669"/>
    <property type="project" value="InterPro"/>
</dbReference>
<evidence type="ECO:0000259" key="2">
    <source>
        <dbReference type="Pfam" id="PF06439"/>
    </source>
</evidence>